<dbReference type="AlphaFoldDB" id="A0AAV3ZFU1"/>
<accession>A0AAV3ZFU1</accession>
<keyword evidence="2" id="KW-1185">Reference proteome</keyword>
<evidence type="ECO:0000313" key="2">
    <source>
        <dbReference type="Proteomes" id="UP000735302"/>
    </source>
</evidence>
<dbReference type="Proteomes" id="UP000735302">
    <property type="component" value="Unassembled WGS sequence"/>
</dbReference>
<evidence type="ECO:0000313" key="1">
    <source>
        <dbReference type="EMBL" id="GFN93228.1"/>
    </source>
</evidence>
<gene>
    <name evidence="1" type="ORF">PoB_001973400</name>
</gene>
<proteinExistence type="predicted"/>
<protein>
    <submittedName>
        <fullName evidence="1">Uncharacterized protein</fullName>
    </submittedName>
</protein>
<comment type="caution">
    <text evidence="1">The sequence shown here is derived from an EMBL/GenBank/DDBJ whole genome shotgun (WGS) entry which is preliminary data.</text>
</comment>
<organism evidence="1 2">
    <name type="scientific">Plakobranchus ocellatus</name>
    <dbReference type="NCBI Taxonomy" id="259542"/>
    <lineage>
        <taxon>Eukaryota</taxon>
        <taxon>Metazoa</taxon>
        <taxon>Spiralia</taxon>
        <taxon>Lophotrochozoa</taxon>
        <taxon>Mollusca</taxon>
        <taxon>Gastropoda</taxon>
        <taxon>Heterobranchia</taxon>
        <taxon>Euthyneura</taxon>
        <taxon>Panpulmonata</taxon>
        <taxon>Sacoglossa</taxon>
        <taxon>Placobranchoidea</taxon>
        <taxon>Plakobranchidae</taxon>
        <taxon>Plakobranchus</taxon>
    </lineage>
</organism>
<dbReference type="EMBL" id="BLXT01002328">
    <property type="protein sequence ID" value="GFN93228.1"/>
    <property type="molecule type" value="Genomic_DNA"/>
</dbReference>
<sequence>MCVRCGKGDYVKCSRSPLYQLSRRPHNQQVLSEVLRRTSQFLVELVVAAVSYERISNGGFAPSIGPKLPLENSRDTKSANKPREVFLNLDDHLSIRGEGAGRNGRRCCVGSALHIL</sequence>
<name>A0AAV3ZFU1_9GAST</name>
<reference evidence="1 2" key="1">
    <citation type="journal article" date="2021" name="Elife">
        <title>Chloroplast acquisition without the gene transfer in kleptoplastic sea slugs, Plakobranchus ocellatus.</title>
        <authorList>
            <person name="Maeda T."/>
            <person name="Takahashi S."/>
            <person name="Yoshida T."/>
            <person name="Shimamura S."/>
            <person name="Takaki Y."/>
            <person name="Nagai Y."/>
            <person name="Toyoda A."/>
            <person name="Suzuki Y."/>
            <person name="Arimoto A."/>
            <person name="Ishii H."/>
            <person name="Satoh N."/>
            <person name="Nishiyama T."/>
            <person name="Hasebe M."/>
            <person name="Maruyama T."/>
            <person name="Minagawa J."/>
            <person name="Obokata J."/>
            <person name="Shigenobu S."/>
        </authorList>
    </citation>
    <scope>NUCLEOTIDE SEQUENCE [LARGE SCALE GENOMIC DNA]</scope>
</reference>